<protein>
    <submittedName>
        <fullName evidence="2">Uncharacterized protein</fullName>
    </submittedName>
</protein>
<organism evidence="2 3">
    <name type="scientific">Phormidesmis priestleyi</name>
    <dbReference type="NCBI Taxonomy" id="268141"/>
    <lineage>
        <taxon>Bacteria</taxon>
        <taxon>Bacillati</taxon>
        <taxon>Cyanobacteriota</taxon>
        <taxon>Cyanophyceae</taxon>
        <taxon>Leptolyngbyales</taxon>
        <taxon>Leptolyngbyaceae</taxon>
        <taxon>Phormidesmis</taxon>
    </lineage>
</organism>
<sequence>MNIEKQNQLAMNAFGILAGKYLSEMVSGQRFEFENLTGEVTMSDQERADAINDGFEEAIAGTTKMFEGALGERLIPKGSRRRRSHSKQITVKPKRFNITQID</sequence>
<dbReference type="Proteomes" id="UP000249794">
    <property type="component" value="Unassembled WGS sequence"/>
</dbReference>
<evidence type="ECO:0000256" key="1">
    <source>
        <dbReference type="SAM" id="MobiDB-lite"/>
    </source>
</evidence>
<name>A0A2W4Z9Q9_9CYAN</name>
<proteinExistence type="predicted"/>
<dbReference type="EMBL" id="QBMP01000094">
    <property type="protein sequence ID" value="PZO55461.1"/>
    <property type="molecule type" value="Genomic_DNA"/>
</dbReference>
<reference evidence="3" key="1">
    <citation type="submission" date="2018-04" db="EMBL/GenBank/DDBJ databases">
        <authorList>
            <person name="Cornet L."/>
        </authorList>
    </citation>
    <scope>NUCLEOTIDE SEQUENCE [LARGE SCALE GENOMIC DNA]</scope>
</reference>
<feature type="region of interest" description="Disordered" evidence="1">
    <location>
        <begin position="78"/>
        <end position="102"/>
    </location>
</feature>
<evidence type="ECO:0000313" key="3">
    <source>
        <dbReference type="Proteomes" id="UP000249794"/>
    </source>
</evidence>
<gene>
    <name evidence="2" type="ORF">DCF15_10450</name>
</gene>
<accession>A0A2W4Z9Q9</accession>
<reference evidence="2 3" key="2">
    <citation type="submission" date="2018-06" db="EMBL/GenBank/DDBJ databases">
        <title>Metagenomic assembly of (sub)arctic Cyanobacteria and their associated microbiome from non-axenic cultures.</title>
        <authorList>
            <person name="Baurain D."/>
        </authorList>
    </citation>
    <scope>NUCLEOTIDE SEQUENCE [LARGE SCALE GENOMIC DNA]</scope>
    <source>
        <strain evidence="2">ULC027bin1</strain>
    </source>
</reference>
<comment type="caution">
    <text evidence="2">The sequence shown here is derived from an EMBL/GenBank/DDBJ whole genome shotgun (WGS) entry which is preliminary data.</text>
</comment>
<dbReference type="AlphaFoldDB" id="A0A2W4Z9Q9"/>
<evidence type="ECO:0000313" key="2">
    <source>
        <dbReference type="EMBL" id="PZO55461.1"/>
    </source>
</evidence>